<dbReference type="AlphaFoldDB" id="G9ERR0"/>
<dbReference type="STRING" id="658187.LDG_7978"/>
<dbReference type="RefSeq" id="WP_006871866.1">
    <property type="nucleotide sequence ID" value="NZ_JH413836.1"/>
</dbReference>
<dbReference type="InterPro" id="IPR036412">
    <property type="entry name" value="HAD-like_sf"/>
</dbReference>
<dbReference type="EMBL" id="JH413836">
    <property type="protein sequence ID" value="EHL30073.1"/>
    <property type="molecule type" value="Genomic_DNA"/>
</dbReference>
<keyword evidence="2" id="KW-1185">Reference proteome</keyword>
<dbReference type="SUPFAM" id="SSF56784">
    <property type="entry name" value="HAD-like"/>
    <property type="match status" value="1"/>
</dbReference>
<dbReference type="Gene3D" id="1.10.150.240">
    <property type="entry name" value="Putative phosphatase, domain 2"/>
    <property type="match status" value="1"/>
</dbReference>
<dbReference type="InterPro" id="IPR023198">
    <property type="entry name" value="PGP-like_dom2"/>
</dbReference>
<dbReference type="InParanoid" id="G9ERR0"/>
<evidence type="ECO:0008006" key="3">
    <source>
        <dbReference type="Google" id="ProtNLM"/>
    </source>
</evidence>
<protein>
    <recommendedName>
        <fullName evidence="3">Haloacid dehalogenase-like hydrolase</fullName>
    </recommendedName>
</protein>
<name>G9ERR0_9GAMM</name>
<dbReference type="FunCoup" id="G9ERR0">
    <property type="interactions" value="120"/>
</dbReference>
<dbReference type="eggNOG" id="COG1011">
    <property type="taxonomic scope" value="Bacteria"/>
</dbReference>
<reference evidence="1 2" key="1">
    <citation type="journal article" date="2011" name="BMC Genomics">
        <title>Insight into cross-talk between intra-amoebal pathogens.</title>
        <authorList>
            <person name="Gimenez G."/>
            <person name="Bertelli C."/>
            <person name="Moliner C."/>
            <person name="Robert C."/>
            <person name="Raoult D."/>
            <person name="Fournier P.E."/>
            <person name="Greub G."/>
        </authorList>
    </citation>
    <scope>NUCLEOTIDE SEQUENCE [LARGE SCALE GENOMIC DNA]</scope>
    <source>
        <strain evidence="1 2">LLAP12</strain>
    </source>
</reference>
<evidence type="ECO:0000313" key="1">
    <source>
        <dbReference type="EMBL" id="EHL30073.1"/>
    </source>
</evidence>
<dbReference type="InterPro" id="IPR052550">
    <property type="entry name" value="Pyrimidine_5'-ntase_YjjG"/>
</dbReference>
<dbReference type="Proteomes" id="UP000002770">
    <property type="component" value="Unassembled WGS sequence"/>
</dbReference>
<dbReference type="HOGENOM" id="CLU_045011_8_3_6"/>
<sequence>MSYQVILFDLDDTLVDFATSEMISLRKIYEQFYQAADYAVFERIFKKINNSLWNRVGAKEAPLMPKDVCFLRFKQLNEHIECAGTAQEVADTYDHHIGEHADWLPDVKKTIEFLHQKGHILGIITNGLSTSQGKKQQRLGLYNWFDCFIVSDEVGLAKPNKEIFAIALEEIASKRNQAIHAYNKDSILMVGDSMISDGHGAMNFGINYCHISSKASEIKSSEATVTYHINSVAQLPACIGYETEYKYKAHK</sequence>
<dbReference type="OrthoDB" id="148966at2"/>
<proteinExistence type="predicted"/>
<gene>
    <name evidence="1" type="ORF">LDG_7978</name>
</gene>
<dbReference type="InterPro" id="IPR006439">
    <property type="entry name" value="HAD-SF_hydro_IA"/>
</dbReference>
<dbReference type="InterPro" id="IPR023214">
    <property type="entry name" value="HAD_sf"/>
</dbReference>
<dbReference type="NCBIfam" id="TIGR01549">
    <property type="entry name" value="HAD-SF-IA-v1"/>
    <property type="match status" value="1"/>
</dbReference>
<dbReference type="Gene3D" id="3.40.50.1000">
    <property type="entry name" value="HAD superfamily/HAD-like"/>
    <property type="match status" value="1"/>
</dbReference>
<dbReference type="SFLD" id="SFLDG01129">
    <property type="entry name" value="C1.5:_HAD__Beta-PGM__Phosphata"/>
    <property type="match status" value="1"/>
</dbReference>
<dbReference type="Pfam" id="PF00702">
    <property type="entry name" value="Hydrolase"/>
    <property type="match status" value="1"/>
</dbReference>
<accession>G9ERR0</accession>
<dbReference type="SFLD" id="SFLDS00003">
    <property type="entry name" value="Haloacid_Dehalogenase"/>
    <property type="match status" value="1"/>
</dbReference>
<dbReference type="PANTHER" id="PTHR47478:SF1">
    <property type="entry name" value="PYRIMIDINE 5'-NUCLEOTIDASE YJJG"/>
    <property type="match status" value="1"/>
</dbReference>
<dbReference type="PANTHER" id="PTHR47478">
    <property type="match status" value="1"/>
</dbReference>
<organism evidence="1 2">
    <name type="scientific">Legionella drancourtii LLAP12</name>
    <dbReference type="NCBI Taxonomy" id="658187"/>
    <lineage>
        <taxon>Bacteria</taxon>
        <taxon>Pseudomonadati</taxon>
        <taxon>Pseudomonadota</taxon>
        <taxon>Gammaproteobacteria</taxon>
        <taxon>Legionellales</taxon>
        <taxon>Legionellaceae</taxon>
        <taxon>Legionella</taxon>
    </lineage>
</organism>
<evidence type="ECO:0000313" key="2">
    <source>
        <dbReference type="Proteomes" id="UP000002770"/>
    </source>
</evidence>